<reference evidence="1 2" key="1">
    <citation type="submission" date="2018-11" db="EMBL/GenBank/DDBJ databases">
        <title>Species Designations Belie Phenotypic and Genotypic Heterogeneity in Oral Streptococci.</title>
        <authorList>
            <person name="Velsko I."/>
        </authorList>
    </citation>
    <scope>NUCLEOTIDE SEQUENCE [LARGE SCALE GENOMIC DNA]</scope>
    <source>
        <strain evidence="1 2">BCC42</strain>
    </source>
</reference>
<evidence type="ECO:0008006" key="3">
    <source>
        <dbReference type="Google" id="ProtNLM"/>
    </source>
</evidence>
<evidence type="ECO:0000313" key="2">
    <source>
        <dbReference type="Proteomes" id="UP000273998"/>
    </source>
</evidence>
<organism evidence="1 2">
    <name type="scientific">Streptococcus salivarius</name>
    <dbReference type="NCBI Taxonomy" id="1304"/>
    <lineage>
        <taxon>Bacteria</taxon>
        <taxon>Bacillati</taxon>
        <taxon>Bacillota</taxon>
        <taxon>Bacilli</taxon>
        <taxon>Lactobacillales</taxon>
        <taxon>Streptococcaceae</taxon>
        <taxon>Streptococcus</taxon>
    </lineage>
</organism>
<protein>
    <recommendedName>
        <fullName evidence="3">Class I SAM-dependent methyltransferase</fullName>
    </recommendedName>
</protein>
<dbReference type="AlphaFoldDB" id="A0AAX1YA91"/>
<evidence type="ECO:0000313" key="1">
    <source>
        <dbReference type="EMBL" id="RSI55769.1"/>
    </source>
</evidence>
<sequence>MVTYKQEKKEEARSRIWKKAIEGLTIKRQQSAILSEIKIREMRRYLHQKSEYTAGIFDKDESVINGFSDFLNQVNSEKKASELKVIYFCGPEPENDLNVMLDYGIKIENVWALEQDRTMYGEAVNKAREKYPTLKVYRQKFKDFCENFPKHRFDIIFLDFTQSLFSVDNASTIHYVFDYGMLSDIGVLITNNAVPSLEDKTKKEDDYLQILSSFLAKQEKPESAILGRFGKYEILSSECLDNNECLKPYLKENFDGAYSAFCTTYPIFYANNVAPSYRIFKNNSISSQIFKNNNQINDVENDELGNYFVQNLTHSWKEKGAMYDSKEAGTIRNRTESLRIWYDLLKTSEKLNNVNLTGNFKSSIEKTYKFIEEFDYYFCDLTFIKVLIQFVLNQLGYPMHVNYLEHDRFSYKAKDTVMNVDIFTFDSCRAIYDWFPLFELFENNIQINEKQIIFRCCIDLISGKQGTWSPIGNYITPCNALAINEDGIEMEYFEGFDTREVL</sequence>
<dbReference type="RefSeq" id="WP_073686665.1">
    <property type="nucleotide sequence ID" value="NZ_CABFMJ010000048.1"/>
</dbReference>
<comment type="caution">
    <text evidence="1">The sequence shown here is derived from an EMBL/GenBank/DDBJ whole genome shotgun (WGS) entry which is preliminary data.</text>
</comment>
<name>A0AAX1YA91_STRSL</name>
<dbReference type="EMBL" id="RJNF01000022">
    <property type="protein sequence ID" value="RSI55769.1"/>
    <property type="molecule type" value="Genomic_DNA"/>
</dbReference>
<proteinExistence type="predicted"/>
<dbReference type="Proteomes" id="UP000273998">
    <property type="component" value="Unassembled WGS sequence"/>
</dbReference>
<accession>A0AAX1YA91</accession>
<gene>
    <name evidence="1" type="ORF">D8867_07930</name>
</gene>